<evidence type="ECO:0000256" key="1">
    <source>
        <dbReference type="SAM" id="SignalP"/>
    </source>
</evidence>
<dbReference type="EMBL" id="DSPX01000007">
    <property type="protein sequence ID" value="HGF99257.1"/>
    <property type="molecule type" value="Genomic_DNA"/>
</dbReference>
<gene>
    <name evidence="2" type="ORF">ENR15_00910</name>
</gene>
<protein>
    <recommendedName>
        <fullName evidence="3">Lipocalin-like domain-containing protein</fullName>
    </recommendedName>
</protein>
<accession>A0A7C3VJG2</accession>
<feature type="chain" id="PRO_5027662643" description="Lipocalin-like domain-containing protein" evidence="1">
    <location>
        <begin position="28"/>
        <end position="170"/>
    </location>
</feature>
<dbReference type="AlphaFoldDB" id="A0A7C3VJG2"/>
<sequence>MRLKQPAKRFFSSLLGAVILATSSVSTGTENMAQGMPLPEPAATISQVNEPPLQGYWKIDITVTKETNRGSDPNYEMLAYFYQVGSEFSGQFLETSGNACKEVSITGSIDGERVNWTVFYTGSCCQGAKMRFEGVMVSPTVMQGKLSPVGNTPRNCTLWWADVTLTKQNY</sequence>
<reference evidence="2" key="1">
    <citation type="journal article" date="2020" name="mSystems">
        <title>Genome- and Community-Level Interaction Insights into Carbon Utilization and Element Cycling Functions of Hydrothermarchaeota in Hydrothermal Sediment.</title>
        <authorList>
            <person name="Zhou Z."/>
            <person name="Liu Y."/>
            <person name="Xu W."/>
            <person name="Pan J."/>
            <person name="Luo Z.H."/>
            <person name="Li M."/>
        </authorList>
    </citation>
    <scope>NUCLEOTIDE SEQUENCE [LARGE SCALE GENOMIC DNA]</scope>
    <source>
        <strain evidence="2">SpSt-374</strain>
    </source>
</reference>
<organism evidence="2">
    <name type="scientific">Planktothricoides sp. SpSt-374</name>
    <dbReference type="NCBI Taxonomy" id="2282167"/>
    <lineage>
        <taxon>Bacteria</taxon>
        <taxon>Bacillati</taxon>
        <taxon>Cyanobacteriota</taxon>
        <taxon>Cyanophyceae</taxon>
        <taxon>Oscillatoriophycideae</taxon>
        <taxon>Oscillatoriales</taxon>
        <taxon>Oscillatoriaceae</taxon>
        <taxon>Planktothricoides</taxon>
    </lineage>
</organism>
<proteinExistence type="predicted"/>
<evidence type="ECO:0008006" key="3">
    <source>
        <dbReference type="Google" id="ProtNLM"/>
    </source>
</evidence>
<feature type="signal peptide" evidence="1">
    <location>
        <begin position="1"/>
        <end position="27"/>
    </location>
</feature>
<name>A0A7C3VJG2_9CYAN</name>
<comment type="caution">
    <text evidence="2">The sequence shown here is derived from an EMBL/GenBank/DDBJ whole genome shotgun (WGS) entry which is preliminary data.</text>
</comment>
<evidence type="ECO:0000313" key="2">
    <source>
        <dbReference type="EMBL" id="HGF99257.1"/>
    </source>
</evidence>
<keyword evidence="1" id="KW-0732">Signal</keyword>